<dbReference type="AlphaFoldDB" id="A0A562SUI1"/>
<evidence type="ECO:0000256" key="5">
    <source>
        <dbReference type="ARBA" id="ARBA00023159"/>
    </source>
</evidence>
<dbReference type="EMBL" id="VLLF01000007">
    <property type="protein sequence ID" value="TWI84853.1"/>
    <property type="molecule type" value="Genomic_DNA"/>
</dbReference>
<dbReference type="InterPro" id="IPR058031">
    <property type="entry name" value="AAA_lid_NorR"/>
</dbReference>
<feature type="coiled-coil region" evidence="6">
    <location>
        <begin position="272"/>
        <end position="303"/>
    </location>
</feature>
<sequence length="631" mass="70567">MDISLNDQDLSVLLEVIPLPMLVLDTKEDRVVSANVAARRVLVDPLPEGFRFSASIKSDIAEFIVFLDEVIHRGSAWTRKIALTSQNGFPVECEIRAKVIAHDPDAQRAFIGLLILELSELSQHENQFETNRLHREGIVGWKHAEEFFAELELQNQLILNAAGEGIYGVNTQGQATFVNRAAQEMLGWTLEDLVGNVIHDIIHHHHTDGSVHHAHDCPIYKSFRFEQVMRVDDDVFWKKDGKPIQVEYVSTPIYNQKVLAGAVIVFRDVTERKLNEKKLLEAMNEVAELRDRLEQENAYLQLEITKERAHHHVIGRSPSIQQLHAKIDLVAPTSAPVLITGETGTGKSIVANAIHTNSLRKGRPLIRFKSGSVSRTAIEAELFGRSENANGGERPQMISGAIELAHGGTLYIENVCELPLEIQNKLLGVLQDGKFKRIGDTQFKNLDVRVIAASTSNVEREVSAGRFSEELFLALNVFPISCIPLRDRKDDIPDLVTHLLSVACERLNRPEPYVTERTMRMLTEYAWPGNVKELRNVIERAAIVSRGEKLIVELGGASGLRAQSAKTVRTEHEMQLEIRANIVMALKETQGKVSGKTGAAALLGIEPTTLYSRIKKLEIEKREWQVLDGGL</sequence>
<feature type="domain" description="PAS" evidence="8">
    <location>
        <begin position="158"/>
        <end position="203"/>
    </location>
</feature>
<dbReference type="GO" id="GO:0003677">
    <property type="term" value="F:DNA binding"/>
    <property type="evidence" value="ECO:0007669"/>
    <property type="project" value="UniProtKB-KW"/>
</dbReference>
<dbReference type="Gene3D" id="3.30.450.20">
    <property type="entry name" value="PAS domain"/>
    <property type="match status" value="1"/>
</dbReference>
<feature type="domain" description="PAC" evidence="9">
    <location>
        <begin position="229"/>
        <end position="281"/>
    </location>
</feature>
<dbReference type="InterPro" id="IPR000700">
    <property type="entry name" value="PAS-assoc_C"/>
</dbReference>
<protein>
    <submittedName>
        <fullName evidence="10">DNA-binding protein Fis</fullName>
    </submittedName>
</protein>
<keyword evidence="2" id="KW-0067">ATP-binding</keyword>
<dbReference type="Pfam" id="PF25601">
    <property type="entry name" value="AAA_lid_14"/>
    <property type="match status" value="1"/>
</dbReference>
<dbReference type="InterPro" id="IPR035965">
    <property type="entry name" value="PAS-like_dom_sf"/>
</dbReference>
<dbReference type="NCBIfam" id="TIGR00229">
    <property type="entry name" value="sensory_box"/>
    <property type="match status" value="1"/>
</dbReference>
<keyword evidence="6" id="KW-0175">Coiled coil</keyword>
<dbReference type="RefSeq" id="WP_145345223.1">
    <property type="nucleotide sequence ID" value="NZ_VLLF01000007.1"/>
</dbReference>
<evidence type="ECO:0000259" key="9">
    <source>
        <dbReference type="PROSITE" id="PS50113"/>
    </source>
</evidence>
<reference evidence="10 11" key="1">
    <citation type="submission" date="2019-07" db="EMBL/GenBank/DDBJ databases">
        <title>Genomic Encyclopedia of Archaeal and Bacterial Type Strains, Phase II (KMG-II): from individual species to whole genera.</title>
        <authorList>
            <person name="Goeker M."/>
        </authorList>
    </citation>
    <scope>NUCLEOTIDE SEQUENCE [LARGE SCALE GENOMIC DNA]</scope>
    <source>
        <strain evidence="10 11">ATCC BAA-252</strain>
    </source>
</reference>
<evidence type="ECO:0000259" key="8">
    <source>
        <dbReference type="PROSITE" id="PS50112"/>
    </source>
</evidence>
<keyword evidence="1" id="KW-0547">Nucleotide-binding</keyword>
<dbReference type="SUPFAM" id="SSF55785">
    <property type="entry name" value="PYP-like sensor domain (PAS domain)"/>
    <property type="match status" value="1"/>
</dbReference>
<dbReference type="OrthoDB" id="9805953at2"/>
<organism evidence="10 11">
    <name type="scientific">Roseibium hamelinense</name>
    <dbReference type="NCBI Taxonomy" id="150831"/>
    <lineage>
        <taxon>Bacteria</taxon>
        <taxon>Pseudomonadati</taxon>
        <taxon>Pseudomonadota</taxon>
        <taxon>Alphaproteobacteria</taxon>
        <taxon>Hyphomicrobiales</taxon>
        <taxon>Stappiaceae</taxon>
        <taxon>Roseibium</taxon>
    </lineage>
</organism>
<dbReference type="Gene3D" id="1.10.8.60">
    <property type="match status" value="1"/>
</dbReference>
<dbReference type="FunFam" id="3.40.50.300:FF:000006">
    <property type="entry name" value="DNA-binding transcriptional regulator NtrC"/>
    <property type="match status" value="1"/>
</dbReference>
<keyword evidence="4 10" id="KW-0238">DNA-binding</keyword>
<dbReference type="PROSITE" id="PS50113">
    <property type="entry name" value="PAC"/>
    <property type="match status" value="1"/>
</dbReference>
<dbReference type="Proteomes" id="UP000320593">
    <property type="component" value="Unassembled WGS sequence"/>
</dbReference>
<accession>A0A562SUI1</accession>
<dbReference type="Gene3D" id="1.10.10.60">
    <property type="entry name" value="Homeodomain-like"/>
    <property type="match status" value="1"/>
</dbReference>
<gene>
    <name evidence="10" type="ORF">JM93_03190</name>
</gene>
<evidence type="ECO:0000256" key="6">
    <source>
        <dbReference type="SAM" id="Coils"/>
    </source>
</evidence>
<evidence type="ECO:0000256" key="4">
    <source>
        <dbReference type="ARBA" id="ARBA00023125"/>
    </source>
</evidence>
<evidence type="ECO:0000259" key="7">
    <source>
        <dbReference type="PROSITE" id="PS50045"/>
    </source>
</evidence>
<dbReference type="Pfam" id="PF00989">
    <property type="entry name" value="PAS"/>
    <property type="match status" value="1"/>
</dbReference>
<dbReference type="GO" id="GO:0006355">
    <property type="term" value="P:regulation of DNA-templated transcription"/>
    <property type="evidence" value="ECO:0007669"/>
    <property type="project" value="InterPro"/>
</dbReference>
<name>A0A562SUI1_9HYPH</name>
<evidence type="ECO:0000313" key="11">
    <source>
        <dbReference type="Proteomes" id="UP000320593"/>
    </source>
</evidence>
<dbReference type="GO" id="GO:0005524">
    <property type="term" value="F:ATP binding"/>
    <property type="evidence" value="ECO:0007669"/>
    <property type="project" value="UniProtKB-KW"/>
</dbReference>
<dbReference type="PROSITE" id="PS50045">
    <property type="entry name" value="SIGMA54_INTERACT_4"/>
    <property type="match status" value="1"/>
</dbReference>
<evidence type="ECO:0000313" key="10">
    <source>
        <dbReference type="EMBL" id="TWI84853.1"/>
    </source>
</evidence>
<dbReference type="Pfam" id="PF00158">
    <property type="entry name" value="Sigma54_activat"/>
    <property type="match status" value="1"/>
</dbReference>
<proteinExistence type="predicted"/>
<dbReference type="InterPro" id="IPR003593">
    <property type="entry name" value="AAA+_ATPase"/>
</dbReference>
<dbReference type="PROSITE" id="PS00675">
    <property type="entry name" value="SIGMA54_INTERACT_1"/>
    <property type="match status" value="1"/>
</dbReference>
<feature type="domain" description="Sigma-54 factor interaction" evidence="7">
    <location>
        <begin position="313"/>
        <end position="543"/>
    </location>
</feature>
<dbReference type="Gene3D" id="3.40.50.300">
    <property type="entry name" value="P-loop containing nucleotide triphosphate hydrolases"/>
    <property type="match status" value="1"/>
</dbReference>
<comment type="caution">
    <text evidence="10">The sequence shown here is derived from an EMBL/GenBank/DDBJ whole genome shotgun (WGS) entry which is preliminary data.</text>
</comment>
<keyword evidence="3" id="KW-0902">Two-component regulatory system</keyword>
<dbReference type="CDD" id="cd00009">
    <property type="entry name" value="AAA"/>
    <property type="match status" value="1"/>
</dbReference>
<dbReference type="PROSITE" id="PS50112">
    <property type="entry name" value="PAS"/>
    <property type="match status" value="1"/>
</dbReference>
<evidence type="ECO:0000256" key="3">
    <source>
        <dbReference type="ARBA" id="ARBA00023012"/>
    </source>
</evidence>
<dbReference type="InterPro" id="IPR013767">
    <property type="entry name" value="PAS_fold"/>
</dbReference>
<dbReference type="GO" id="GO:0000160">
    <property type="term" value="P:phosphorelay signal transduction system"/>
    <property type="evidence" value="ECO:0007669"/>
    <property type="project" value="UniProtKB-KW"/>
</dbReference>
<dbReference type="InterPro" id="IPR002078">
    <property type="entry name" value="Sigma_54_int"/>
</dbReference>
<dbReference type="PANTHER" id="PTHR32071">
    <property type="entry name" value="TRANSCRIPTIONAL REGULATORY PROTEIN"/>
    <property type="match status" value="1"/>
</dbReference>
<keyword evidence="5" id="KW-0010">Activator</keyword>
<dbReference type="InterPro" id="IPR000014">
    <property type="entry name" value="PAS"/>
</dbReference>
<dbReference type="InterPro" id="IPR025662">
    <property type="entry name" value="Sigma_54_int_dom_ATP-bd_1"/>
</dbReference>
<dbReference type="SMART" id="SM00382">
    <property type="entry name" value="AAA"/>
    <property type="match status" value="1"/>
</dbReference>
<keyword evidence="11" id="KW-1185">Reference proteome</keyword>
<evidence type="ECO:0000256" key="2">
    <source>
        <dbReference type="ARBA" id="ARBA00022840"/>
    </source>
</evidence>
<dbReference type="CDD" id="cd00130">
    <property type="entry name" value="PAS"/>
    <property type="match status" value="1"/>
</dbReference>
<dbReference type="InterPro" id="IPR027417">
    <property type="entry name" value="P-loop_NTPase"/>
</dbReference>
<dbReference type="PANTHER" id="PTHR32071:SF117">
    <property type="entry name" value="PTS-DEPENDENT DIHYDROXYACETONE KINASE OPERON REGULATORY PROTEIN-RELATED"/>
    <property type="match status" value="1"/>
</dbReference>
<dbReference type="SUPFAM" id="SSF52540">
    <property type="entry name" value="P-loop containing nucleoside triphosphate hydrolases"/>
    <property type="match status" value="1"/>
</dbReference>
<dbReference type="SMART" id="SM00091">
    <property type="entry name" value="PAS"/>
    <property type="match status" value="2"/>
</dbReference>
<evidence type="ECO:0000256" key="1">
    <source>
        <dbReference type="ARBA" id="ARBA00022741"/>
    </source>
</evidence>